<dbReference type="RefSeq" id="WP_086752177.1">
    <property type="nucleotide sequence ID" value="NZ_JAGJBZ010000007.1"/>
</dbReference>
<accession>A0ABU4LKK0</accession>
<dbReference type="Proteomes" id="UP001271723">
    <property type="component" value="Unassembled WGS sequence"/>
</dbReference>
<dbReference type="EMBL" id="JARAVY010000039">
    <property type="protein sequence ID" value="MDX2916108.1"/>
    <property type="molecule type" value="Genomic_DNA"/>
</dbReference>
<keyword evidence="2" id="KW-1185">Reference proteome</keyword>
<proteinExistence type="predicted"/>
<comment type="caution">
    <text evidence="1">The sequence shown here is derived from an EMBL/GenBank/DDBJ whole genome shotgun (WGS) entry which is preliminary data.</text>
</comment>
<evidence type="ECO:0000313" key="2">
    <source>
        <dbReference type="Proteomes" id="UP001271723"/>
    </source>
</evidence>
<evidence type="ECO:0000313" key="1">
    <source>
        <dbReference type="EMBL" id="MDX2916108.1"/>
    </source>
</evidence>
<gene>
    <name evidence="1" type="ORF">PV517_46515</name>
</gene>
<protein>
    <submittedName>
        <fullName evidence="1">Uncharacterized protein</fullName>
    </submittedName>
</protein>
<name>A0ABU4LKK0_9ACTN</name>
<reference evidence="1 2" key="1">
    <citation type="journal article" date="2023" name="Microb. Genom.">
        <title>Mesoterricola silvestris gen. nov., sp. nov., Mesoterricola sediminis sp. nov., Geothrix oryzae sp. nov., Geothrix edaphica sp. nov., Geothrix rubra sp. nov., and Geothrix limicola sp. nov., six novel members of Acidobacteriota isolated from soils.</title>
        <authorList>
            <person name="Weisberg A.J."/>
            <person name="Pearce E."/>
            <person name="Kramer C.G."/>
            <person name="Chang J.H."/>
            <person name="Clarke C.R."/>
        </authorList>
    </citation>
    <scope>NUCLEOTIDE SEQUENCE [LARGE SCALE GENOMIC DNA]</scope>
    <source>
        <strain evidence="1 2">NRRL_B-2795</strain>
    </source>
</reference>
<sequence>MARFTLTPGPIDVDVFGWELKGLDAYLTECHETFSDSPERDLALAKRWANEVIGSRHVWREVVEQRGSTEFVHYEAGRYEDTDNDGD</sequence>
<organism evidence="1 2">
    <name type="scientific">Streptomyces griseiscabiei</name>
    <dbReference type="NCBI Taxonomy" id="2993540"/>
    <lineage>
        <taxon>Bacteria</taxon>
        <taxon>Bacillati</taxon>
        <taxon>Actinomycetota</taxon>
        <taxon>Actinomycetes</taxon>
        <taxon>Kitasatosporales</taxon>
        <taxon>Streptomycetaceae</taxon>
        <taxon>Streptomyces</taxon>
    </lineage>
</organism>